<dbReference type="PANTHER" id="PTHR33678">
    <property type="entry name" value="BLL1576 PROTEIN"/>
    <property type="match status" value="1"/>
</dbReference>
<dbReference type="PANTHER" id="PTHR33678:SF1">
    <property type="entry name" value="BLL1576 PROTEIN"/>
    <property type="match status" value="1"/>
</dbReference>
<reference evidence="4" key="1">
    <citation type="submission" date="2014-09" db="EMBL/GenBank/DDBJ databases">
        <authorList>
            <person name="Probst J Alexander"/>
        </authorList>
    </citation>
    <scope>NUCLEOTIDE SEQUENCE</scope>
</reference>
<dbReference type="InterPro" id="IPR052344">
    <property type="entry name" value="Transposase-related"/>
</dbReference>
<feature type="compositionally biased region" description="Polar residues" evidence="1">
    <location>
        <begin position="63"/>
        <end position="76"/>
    </location>
</feature>
<dbReference type="AlphaFoldDB" id="A0A098E6U5"/>
<dbReference type="InterPro" id="IPR004291">
    <property type="entry name" value="Transposase_IS66_central"/>
</dbReference>
<feature type="compositionally biased region" description="Polar residues" evidence="1">
    <location>
        <begin position="100"/>
        <end position="110"/>
    </location>
</feature>
<proteinExistence type="predicted"/>
<evidence type="ECO:0000259" key="2">
    <source>
        <dbReference type="Pfam" id="PF03050"/>
    </source>
</evidence>
<name>A0A098E6U5_9ZZZZ</name>
<organism evidence="4">
    <name type="scientific">groundwater metagenome</name>
    <dbReference type="NCBI Taxonomy" id="717931"/>
    <lineage>
        <taxon>unclassified sequences</taxon>
        <taxon>metagenomes</taxon>
        <taxon>ecological metagenomes</taxon>
    </lineage>
</organism>
<dbReference type="NCBIfam" id="NF033517">
    <property type="entry name" value="transpos_IS66"/>
    <property type="match status" value="1"/>
</dbReference>
<feature type="domain" description="Transposase IS66 central" evidence="2">
    <location>
        <begin position="182"/>
        <end position="462"/>
    </location>
</feature>
<accession>A0A098E6U5</accession>
<feature type="domain" description="DUF6444" evidence="3">
    <location>
        <begin position="44"/>
        <end position="104"/>
    </location>
</feature>
<evidence type="ECO:0000256" key="1">
    <source>
        <dbReference type="SAM" id="MobiDB-lite"/>
    </source>
</evidence>
<dbReference type="Pfam" id="PF03050">
    <property type="entry name" value="DDE_Tnp_IS66"/>
    <property type="match status" value="1"/>
</dbReference>
<gene>
    <name evidence="4" type="ORF">MSIBF_A1280002</name>
</gene>
<feature type="region of interest" description="Disordered" evidence="1">
    <location>
        <begin position="62"/>
        <end position="110"/>
    </location>
</feature>
<dbReference type="EMBL" id="CCXY01000033">
    <property type="protein sequence ID" value="CEG11181.1"/>
    <property type="molecule type" value="Genomic_DNA"/>
</dbReference>
<dbReference type="InterPro" id="IPR045618">
    <property type="entry name" value="DUF6444"/>
</dbReference>
<evidence type="ECO:0000313" key="4">
    <source>
        <dbReference type="EMBL" id="CEG11181.1"/>
    </source>
</evidence>
<protein>
    <submittedName>
        <fullName evidence="4">Transposase</fullName>
    </submittedName>
</protein>
<evidence type="ECO:0000259" key="3">
    <source>
        <dbReference type="Pfam" id="PF20042"/>
    </source>
</evidence>
<dbReference type="Pfam" id="PF20042">
    <property type="entry name" value="DUF6444"/>
    <property type="match status" value="1"/>
</dbReference>
<sequence>MDTKISEIISILPEDLQPLLLQHKEFGVLLGQVIANYEKVIVNLQERNAFLESEIKRLKDQLQLDSHNSSKPPSTDLSRKKKIPSLRKVSGLSPGGQKGHNGTTLKQVSNPDHKNEIKVDVCEHCGKELSFVPPKTIEKRQVFDIPDIKIEITEHQAEIKECLFCGHKNKGKFPEGVDQPVQYGENIRRLAVYFNQRQFIPYNRTIEIIEDLCGQSIGEGTLWNTNNEIYNNLEPTNKGIQQAIINSEVIRSDETGEYVNGDRHWLHSASTEKYTYYYPHKIRGNKGMDAAGILPNFHGTCVHDHWKPYFKYTNFTHALCNVHHLRELIRAYEEDGCKWAKEMMDLLLEIKATVDGDKEKSKEYLDPYLKEQYHQKYRQILTNALVLYPPEPKNKGHPKRGRKRQSKSKNLLDRLIDFEDATLLFMEDFRVPFDNNLAERDIRMVKVQQKISGCFRSNEGANIFCRINGFISTVKKQGKNVMDYLSLALRPSNATKNILLIEEGG</sequence>